<feature type="domain" description="Methyltransferase type 11" evidence="1">
    <location>
        <begin position="73"/>
        <end position="164"/>
    </location>
</feature>
<dbReference type="GO" id="GO:0032259">
    <property type="term" value="P:methylation"/>
    <property type="evidence" value="ECO:0007669"/>
    <property type="project" value="UniProtKB-KW"/>
</dbReference>
<keyword evidence="2" id="KW-0489">Methyltransferase</keyword>
<dbReference type="Gene3D" id="3.40.50.150">
    <property type="entry name" value="Vaccinia Virus protein VP39"/>
    <property type="match status" value="1"/>
</dbReference>
<dbReference type="GO" id="GO:0008168">
    <property type="term" value="F:methyltransferase activity"/>
    <property type="evidence" value="ECO:0007669"/>
    <property type="project" value="UniProtKB-KW"/>
</dbReference>
<proteinExistence type="predicted"/>
<reference evidence="2 3" key="1">
    <citation type="submission" date="2020-10" db="EMBL/GenBank/DDBJ databases">
        <title>Sequencing the genomes of 1000 actinobacteria strains.</title>
        <authorList>
            <person name="Klenk H.-P."/>
        </authorList>
    </citation>
    <scope>NUCLEOTIDE SEQUENCE [LARGE SCALE GENOMIC DNA]</scope>
    <source>
        <strain evidence="2 3">DSM 46661</strain>
    </source>
</reference>
<dbReference type="EMBL" id="JADBEJ010000004">
    <property type="protein sequence ID" value="MBE1575420.1"/>
    <property type="molecule type" value="Genomic_DNA"/>
</dbReference>
<dbReference type="CDD" id="cd02440">
    <property type="entry name" value="AdoMet_MTases"/>
    <property type="match status" value="1"/>
</dbReference>
<dbReference type="PANTHER" id="PTHR43591">
    <property type="entry name" value="METHYLTRANSFERASE"/>
    <property type="match status" value="1"/>
</dbReference>
<dbReference type="PANTHER" id="PTHR43591:SF24">
    <property type="entry name" value="2-METHOXY-6-POLYPRENYL-1,4-BENZOQUINOL METHYLASE, MITOCHONDRIAL"/>
    <property type="match status" value="1"/>
</dbReference>
<evidence type="ECO:0000313" key="3">
    <source>
        <dbReference type="Proteomes" id="UP000656548"/>
    </source>
</evidence>
<name>A0ABR9L4G3_9PSEU</name>
<gene>
    <name evidence="2" type="ORF">H4W30_002467</name>
</gene>
<comment type="caution">
    <text evidence="2">The sequence shown here is derived from an EMBL/GenBank/DDBJ whole genome shotgun (WGS) entry which is preliminary data.</text>
</comment>
<dbReference type="Pfam" id="PF08241">
    <property type="entry name" value="Methyltransf_11"/>
    <property type="match status" value="1"/>
</dbReference>
<evidence type="ECO:0000313" key="2">
    <source>
        <dbReference type="EMBL" id="MBE1575420.1"/>
    </source>
</evidence>
<keyword evidence="2" id="KW-0808">Transferase</keyword>
<dbReference type="SUPFAM" id="SSF53335">
    <property type="entry name" value="S-adenosyl-L-methionine-dependent methyltransferases"/>
    <property type="match status" value="1"/>
</dbReference>
<organism evidence="2 3">
    <name type="scientific">Amycolatopsis roodepoortensis</name>
    <dbReference type="NCBI Taxonomy" id="700274"/>
    <lineage>
        <taxon>Bacteria</taxon>
        <taxon>Bacillati</taxon>
        <taxon>Actinomycetota</taxon>
        <taxon>Actinomycetes</taxon>
        <taxon>Pseudonocardiales</taxon>
        <taxon>Pseudonocardiaceae</taxon>
        <taxon>Amycolatopsis</taxon>
    </lineage>
</organism>
<dbReference type="RefSeq" id="WP_318780592.1">
    <property type="nucleotide sequence ID" value="NZ_JADBEJ010000004.1"/>
</dbReference>
<dbReference type="Proteomes" id="UP000656548">
    <property type="component" value="Unassembled WGS sequence"/>
</dbReference>
<accession>A0ABR9L4G3</accession>
<sequence length="280" mass="29818">MLKSAVLDFMSPLSRSMAAMSNDTSTQPETTQPDDATESLIRMLDVVDNLPGAAELRSDTYDLLALAPGQAVVDAGCGAGRAVAELGDRGMRAVGIDPDPQMIAVARRRWSEQEFRLGTAGELPLVDGSVAGYRADKVFHAVPDPAAAVAEARRVLAPGGRIVLIGQDWDTFVIDSGDPELTRTIVHARAGSVPSPRAARRYRNLLLDCGFADVTIEVRTAIFTDGLMLPMLTGFAESACAVGAIDRDQADTWIADQARRADVGRLFVAIPLFLAAATRP</sequence>
<evidence type="ECO:0000259" key="1">
    <source>
        <dbReference type="Pfam" id="PF08241"/>
    </source>
</evidence>
<dbReference type="InterPro" id="IPR013216">
    <property type="entry name" value="Methyltransf_11"/>
</dbReference>
<dbReference type="InterPro" id="IPR029063">
    <property type="entry name" value="SAM-dependent_MTases_sf"/>
</dbReference>
<keyword evidence="3" id="KW-1185">Reference proteome</keyword>
<protein>
    <submittedName>
        <fullName evidence="2">SAM-dependent methyltransferase</fullName>
    </submittedName>
</protein>